<sequence length="34" mass="3650">MKTYGICGSPGSQFLLGLSRSKINNVCNCFPVSK</sequence>
<name>A0A0V1GPC2_TRIPS</name>
<organism evidence="1 2">
    <name type="scientific">Trichinella pseudospiralis</name>
    <name type="common">Parasitic roundworm</name>
    <dbReference type="NCBI Taxonomy" id="6337"/>
    <lineage>
        <taxon>Eukaryota</taxon>
        <taxon>Metazoa</taxon>
        <taxon>Ecdysozoa</taxon>
        <taxon>Nematoda</taxon>
        <taxon>Enoplea</taxon>
        <taxon>Dorylaimia</taxon>
        <taxon>Trichinellida</taxon>
        <taxon>Trichinellidae</taxon>
        <taxon>Trichinella</taxon>
    </lineage>
</organism>
<proteinExistence type="predicted"/>
<comment type="caution">
    <text evidence="1">The sequence shown here is derived from an EMBL/GenBank/DDBJ whole genome shotgun (WGS) entry which is preliminary data.</text>
</comment>
<gene>
    <name evidence="1" type="ORF">T4C_9236</name>
</gene>
<evidence type="ECO:0000313" key="1">
    <source>
        <dbReference type="EMBL" id="KRZ00017.1"/>
    </source>
</evidence>
<reference evidence="1 2" key="1">
    <citation type="submission" date="2015-01" db="EMBL/GenBank/DDBJ databases">
        <title>Evolution of Trichinella species and genotypes.</title>
        <authorList>
            <person name="Korhonen P.K."/>
            <person name="Edoardo P."/>
            <person name="Giuseppe L.R."/>
            <person name="Gasser R.B."/>
        </authorList>
    </citation>
    <scope>NUCLEOTIDE SEQUENCE [LARGE SCALE GENOMIC DNA]</scope>
    <source>
        <strain evidence="1">ISS176</strain>
    </source>
</reference>
<dbReference type="EMBL" id="JYDV01001207">
    <property type="protein sequence ID" value="KRZ00017.1"/>
    <property type="molecule type" value="Genomic_DNA"/>
</dbReference>
<protein>
    <submittedName>
        <fullName evidence="1">Uncharacterized protein</fullName>
    </submittedName>
</protein>
<accession>A0A0V1GPC2</accession>
<evidence type="ECO:0000313" key="2">
    <source>
        <dbReference type="Proteomes" id="UP000054826"/>
    </source>
</evidence>
<dbReference type="AlphaFoldDB" id="A0A0V1GPC2"/>
<dbReference type="Proteomes" id="UP000054826">
    <property type="component" value="Unassembled WGS sequence"/>
</dbReference>